<dbReference type="GeneID" id="45694089"/>
<name>A0AAP9XVN1_BURGL</name>
<proteinExistence type="predicted"/>
<gene>
    <name evidence="2" type="ORF">I6H06_06915</name>
    <name evidence="3" type="ORF">NFI99_09800</name>
</gene>
<dbReference type="EMBL" id="CP065600">
    <property type="protein sequence ID" value="QPQ89383.1"/>
    <property type="molecule type" value="Genomic_DNA"/>
</dbReference>
<keyword evidence="1" id="KW-0812">Transmembrane</keyword>
<dbReference type="EMBL" id="CP099583">
    <property type="protein sequence ID" value="USS42485.1"/>
    <property type="molecule type" value="Genomic_DNA"/>
</dbReference>
<organism evidence="2 4">
    <name type="scientific">Burkholderia glumae</name>
    <name type="common">Pseudomonas glumae</name>
    <dbReference type="NCBI Taxonomy" id="337"/>
    <lineage>
        <taxon>Bacteria</taxon>
        <taxon>Pseudomonadati</taxon>
        <taxon>Pseudomonadota</taxon>
        <taxon>Betaproteobacteria</taxon>
        <taxon>Burkholderiales</taxon>
        <taxon>Burkholderiaceae</taxon>
        <taxon>Burkholderia</taxon>
    </lineage>
</organism>
<dbReference type="AlphaFoldDB" id="A0AAP9XVN1"/>
<dbReference type="RefSeq" id="WP_127913890.1">
    <property type="nucleotide sequence ID" value="NZ_CP021075.1"/>
</dbReference>
<dbReference type="Proteomes" id="UP001056386">
    <property type="component" value="Chromosome 2"/>
</dbReference>
<evidence type="ECO:0000313" key="5">
    <source>
        <dbReference type="Proteomes" id="UP001056386"/>
    </source>
</evidence>
<feature type="transmembrane region" description="Helical" evidence="1">
    <location>
        <begin position="126"/>
        <end position="147"/>
    </location>
</feature>
<reference evidence="3" key="2">
    <citation type="submission" date="2022-06" db="EMBL/GenBank/DDBJ databases">
        <title>Draft genome sequence of Burkholderia glumae strain GR20004 isolated from rice panicle showing bacterial panicle blight.</title>
        <authorList>
            <person name="Choi S.Y."/>
            <person name="Lee Y.H."/>
        </authorList>
    </citation>
    <scope>NUCLEOTIDE SEQUENCE</scope>
    <source>
        <strain evidence="3">GR20004</strain>
    </source>
</reference>
<reference evidence="2 4" key="1">
    <citation type="submission" date="2020-12" db="EMBL/GenBank/DDBJ databases">
        <title>FDA dAtabase for Regulatory Grade micrObial Sequences (FDA-ARGOS): Supporting development and validation of Infectious Disease Dx tests.</title>
        <authorList>
            <person name="Minogue T."/>
            <person name="Wolcott M."/>
            <person name="Wasieloski L."/>
            <person name="Aguilar W."/>
            <person name="Moore D."/>
            <person name="Jaissle J."/>
            <person name="Tallon L."/>
            <person name="Sadzewicz L."/>
            <person name="Zhao X."/>
            <person name="Boylan J."/>
            <person name="Ott S."/>
            <person name="Bowen H."/>
            <person name="Vavikolanu K."/>
            <person name="Mehta A."/>
            <person name="Aluvathingal J."/>
            <person name="Nadendla S."/>
            <person name="Yan Y."/>
            <person name="Sichtig H."/>
        </authorList>
    </citation>
    <scope>NUCLEOTIDE SEQUENCE [LARGE SCALE GENOMIC DNA]</scope>
    <source>
        <strain evidence="2 4">FDAARGOS_949</strain>
    </source>
</reference>
<evidence type="ECO:0000313" key="4">
    <source>
        <dbReference type="Proteomes" id="UP000594892"/>
    </source>
</evidence>
<sequence>MKARLKAARVGIGPPVIIVGEQPRCCRHRMRAGRGAALGEHRLQRGASAMTGRLRFPNPSDRAGSRTDPIRLPASPADLLHCDLRLAESRGAITFRADAALTDLGSAAPPPACIRESIGLTQPDSLAFLIGIVDVVLAATLAMRFIAHGHPMMVKRVRFYANGITPPARALPAGEATRRAAAPPGW</sequence>
<evidence type="ECO:0000313" key="3">
    <source>
        <dbReference type="EMBL" id="USS42485.1"/>
    </source>
</evidence>
<evidence type="ECO:0000256" key="1">
    <source>
        <dbReference type="SAM" id="Phobius"/>
    </source>
</evidence>
<protein>
    <submittedName>
        <fullName evidence="2">Uncharacterized protein</fullName>
    </submittedName>
</protein>
<evidence type="ECO:0000313" key="2">
    <source>
        <dbReference type="EMBL" id="QPQ89383.1"/>
    </source>
</evidence>
<keyword evidence="1" id="KW-1133">Transmembrane helix</keyword>
<keyword evidence="5" id="KW-1185">Reference proteome</keyword>
<keyword evidence="1" id="KW-0472">Membrane</keyword>
<dbReference type="Proteomes" id="UP000594892">
    <property type="component" value="Chromosome 1"/>
</dbReference>
<accession>A0AAP9XVN1</accession>